<dbReference type="Gene3D" id="1.10.443.10">
    <property type="entry name" value="Intergrase catalytic core"/>
    <property type="match status" value="1"/>
</dbReference>
<dbReference type="InterPro" id="IPR011010">
    <property type="entry name" value="DNA_brk_join_enz"/>
</dbReference>
<keyword evidence="3" id="KW-1185">Reference proteome</keyword>
<evidence type="ECO:0008006" key="4">
    <source>
        <dbReference type="Google" id="ProtNLM"/>
    </source>
</evidence>
<name>A0ABW2WPE3_9ACTN</name>
<dbReference type="InterPro" id="IPR013762">
    <property type="entry name" value="Integrase-like_cat_sf"/>
</dbReference>
<protein>
    <recommendedName>
        <fullName evidence="4">Integrase</fullName>
    </recommendedName>
</protein>
<dbReference type="SUPFAM" id="SSF56349">
    <property type="entry name" value="DNA breaking-rejoining enzymes"/>
    <property type="match status" value="1"/>
</dbReference>
<dbReference type="Proteomes" id="UP001596915">
    <property type="component" value="Unassembled WGS sequence"/>
</dbReference>
<dbReference type="EMBL" id="JBHTGL010000005">
    <property type="protein sequence ID" value="MFD0622201.1"/>
    <property type="molecule type" value="Genomic_DNA"/>
</dbReference>
<evidence type="ECO:0000256" key="1">
    <source>
        <dbReference type="ARBA" id="ARBA00023172"/>
    </source>
</evidence>
<reference evidence="3" key="1">
    <citation type="journal article" date="2019" name="Int. J. Syst. Evol. Microbiol.">
        <title>The Global Catalogue of Microorganisms (GCM) 10K type strain sequencing project: providing services to taxonomists for standard genome sequencing and annotation.</title>
        <authorList>
            <consortium name="The Broad Institute Genomics Platform"/>
            <consortium name="The Broad Institute Genome Sequencing Center for Infectious Disease"/>
            <person name="Wu L."/>
            <person name="Ma J."/>
        </authorList>
    </citation>
    <scope>NUCLEOTIDE SEQUENCE [LARGE SCALE GENOMIC DNA]</scope>
    <source>
        <strain evidence="3">JCM 12607</strain>
    </source>
</reference>
<evidence type="ECO:0000313" key="2">
    <source>
        <dbReference type="EMBL" id="MFD0622201.1"/>
    </source>
</evidence>
<accession>A0ABW2WPE3</accession>
<organism evidence="2 3">
    <name type="scientific">Streptomyces sanglieri</name>
    <dbReference type="NCBI Taxonomy" id="193460"/>
    <lineage>
        <taxon>Bacteria</taxon>
        <taxon>Bacillati</taxon>
        <taxon>Actinomycetota</taxon>
        <taxon>Actinomycetes</taxon>
        <taxon>Kitasatosporales</taxon>
        <taxon>Streptomycetaceae</taxon>
        <taxon>Streptomyces</taxon>
    </lineage>
</organism>
<sequence>MSTDDAVREPKGIFVPGPGTVVLQNRQLRDGTDRATLSVVGDMRWNLRPAILEDHMASVSINFALVPERFRDIAKIYIWQELNCDEGLTILRRATINGKLAVYTMVSQLRCLRGLLDWMDVYGFTSIAEVAPEDLEDYLDGVRDAEMTHGNRSDLLQAVRRLWAFRELLPPEGRLPEMPPWGGKESRILLGKSQRDRENATARIQETTMAMAVLWAARFVEGFAEDIIAAMEEFRPLFGLKPGRYSPGPHRRVRIPGRAGATPEVGALIGSFRAQGRDLPGRQREDGSWEPDWPFLAKLLDLSPTAMQKNQAYRDMFLASGLPVAHGTFLAARPQGLLDGEPWTKNIAYDDVKKMVRTLSTACFLLVAYLTGCRPGEAVSLRRGCLRRDKVTKLWEVHGRKWKNARDENGAKIPEGQFRDEPWIAPDLVATAIGVQERLHDAAVLFPVWLVADERDQHEGGGARTLASINDDLNRFIAWVNAFCGQRGRSDVIPVDPQRLTISRLRRTLAWFICRRPRGMVAAAIQYGHLRVQITQGYAGTYASGFPDDLAFERWLTRLEDLQDADRRLKAGEHVSGPAAGAYRSRVSGGARKFAGRVLRTGAEARHVMANPSLQIYPGNGMTCVFAASTARCELEPSLDDARVTPDTEGCHPACGNICRTEENIDELRAEAVELRVKVSDEVSPPIRWERERRRLVHLDRLINEHERGRPGGDTQ</sequence>
<evidence type="ECO:0000313" key="3">
    <source>
        <dbReference type="Proteomes" id="UP001596915"/>
    </source>
</evidence>
<keyword evidence="1" id="KW-0233">DNA recombination</keyword>
<gene>
    <name evidence="2" type="ORF">ACFQ2K_04575</name>
</gene>
<comment type="caution">
    <text evidence="2">The sequence shown here is derived from an EMBL/GenBank/DDBJ whole genome shotgun (WGS) entry which is preliminary data.</text>
</comment>
<proteinExistence type="predicted"/>